<reference evidence="2 3" key="1">
    <citation type="journal article" date="2013" name="PLoS Genet.">
        <title>Plant-symbiotic fungi as chemical engineers: Multi-genome analysis of the Clavicipitaceae reveals dynamics of alkaloid loci.</title>
        <authorList>
            <person name="Schardl C.L."/>
            <person name="Young C.A."/>
            <person name="Hesse U."/>
            <person name="Amyotte S.G."/>
            <person name="Andreeva K."/>
            <person name="Calie P.J."/>
            <person name="Fleetwood D.J."/>
            <person name="Haws D.C."/>
            <person name="Moore N."/>
            <person name="Oeser B."/>
            <person name="Panaccione D.G."/>
            <person name="Schweri K.K."/>
            <person name="Voisey C.R."/>
            <person name="Farman M.L."/>
            <person name="Jaromczyk J.W."/>
            <person name="Roe B.A."/>
            <person name="O'Sullivan D.M."/>
            <person name="Scott B."/>
            <person name="Tudzynski P."/>
            <person name="An Z."/>
            <person name="Arnaoudova E.G."/>
            <person name="Bullock C.T."/>
            <person name="Charlton N.D."/>
            <person name="Chen L."/>
            <person name="Cox M."/>
            <person name="Dinkins R.D."/>
            <person name="Florea S."/>
            <person name="Glenn A.E."/>
            <person name="Gordon A."/>
            <person name="Gueldener U."/>
            <person name="Harris D.R."/>
            <person name="Hollin W."/>
            <person name="Jaromczyk J."/>
            <person name="Johnson R.D."/>
            <person name="Khan A.K."/>
            <person name="Leistner E."/>
            <person name="Leuchtmann A."/>
            <person name="Li C."/>
            <person name="Liu J."/>
            <person name="Liu J."/>
            <person name="Liu M."/>
            <person name="Mace W."/>
            <person name="Machado C."/>
            <person name="Nagabhyru P."/>
            <person name="Pan J."/>
            <person name="Schmid J."/>
            <person name="Sugawara K."/>
            <person name="Steiner U."/>
            <person name="Takach J.E."/>
            <person name="Tanaka E."/>
            <person name="Webb J.S."/>
            <person name="Wilson E.V."/>
            <person name="Wiseman J.L."/>
            <person name="Yoshida R."/>
            <person name="Zeng Z."/>
        </authorList>
    </citation>
    <scope>NUCLEOTIDE SEQUENCE [LARGE SCALE GENOMIC DNA]</scope>
    <source>
        <strain evidence="2 3">20.1</strain>
    </source>
</reference>
<accession>M1WAD4</accession>
<sequence length="968" mass="110928">MGLEDFSYNAEHRVMVCLKCGTCLVPGRGEPSSETSLRPWMSHLRSKPHRLRGKELKAAVALLLSHDLRDSDEVRRWRPDRRKPCRPIEGLSTFSGYICLCDKANCDFATRRLQLMVTHMAQHGRKPLEHRRTLECGSGQLLWQECTLQTYSTARNRIDYFVVTEEEVEEGSEETEAARLSPSRVDRDRADRELLLLMLEDVEKANRGLKRQTARVRKYCDADWYQTETWLTFTGFPMYLQGLRNAEIYSSYRLPKMEDLEEDEDKEEAGDLLRILSAAESLFRDAYRLVSDEYPGRQMTPQRALVLSEFTAGAGEKGNDAAFHCFMDESTLVSYFRKMKELLVYYYRVAHREGGHFSQRSAAVVDEDQEFPPLPEDIIRPTVEQRNAMDAIFAELRKLKLGKARHKESGGRKEAHAAEEVEERWGGGEKEIDEMLKPAVREFYMQLICHTVGSQAFQSPVLSFCAMISRTTGFAGDKSKARADTRREGLVHDEPNDEVGIWHDAGIYKNSLSALVWMAQLLIFEGACYYKDEHGDQTLLAQLETLCGQFMNQKHETAFGFILQWQLHLAKVKRSAISPWQPRWSLGYQELTYLGITLHITKHIPQLILTEYRRAYDILHDTLLFGARDIETIEAHRLYDDLDAEAFGGSWTTDPRNAKLLVGVHETLVRKIGQRPDLQRRFFTEDEAKNKKQLNRMSINAYEAKVQEFLEALATLLQISPMPPLRASELLLTTCANTRSQRRSLLLWDHKLMLHIRHSDPSEQTNWDDDIPRFIPADIAELILTFIAMVQPLRLVFRRMTESGATDLSPYLFSNMDGTKWQAETLSRCLGQACTRAKVPEFQETWWQQAAASIMIVKLAPLWRADLPHLETETPEEAATELEGQVVDRVQADTHSSPISDRLYAGSATVETDTALYRAHRTSESWRGLLNIDHLLAEVKTSRGRKRARAGEREEAGPVKRTRTGSFG</sequence>
<proteinExistence type="predicted"/>
<keyword evidence="3" id="KW-1185">Reference proteome</keyword>
<dbReference type="AlphaFoldDB" id="M1WAD4"/>
<dbReference type="PhylomeDB" id="M1WAD4"/>
<organism evidence="2 3">
    <name type="scientific">Claviceps purpurea (strain 20.1)</name>
    <name type="common">Ergot fungus</name>
    <name type="synonym">Sphacelia segetum</name>
    <dbReference type="NCBI Taxonomy" id="1111077"/>
    <lineage>
        <taxon>Eukaryota</taxon>
        <taxon>Fungi</taxon>
        <taxon>Dikarya</taxon>
        <taxon>Ascomycota</taxon>
        <taxon>Pezizomycotina</taxon>
        <taxon>Sordariomycetes</taxon>
        <taxon>Hypocreomycetidae</taxon>
        <taxon>Hypocreales</taxon>
        <taxon>Clavicipitaceae</taxon>
        <taxon>Claviceps</taxon>
    </lineage>
</organism>
<evidence type="ECO:0000256" key="1">
    <source>
        <dbReference type="SAM" id="MobiDB-lite"/>
    </source>
</evidence>
<dbReference type="HOGENOM" id="CLU_008208_0_0_1"/>
<dbReference type="VEuPathDB" id="FungiDB:CPUR_06882"/>
<dbReference type="eggNOG" id="KOG0351">
    <property type="taxonomic scope" value="Eukaryota"/>
</dbReference>
<gene>
    <name evidence="2" type="ORF">CPUR_06882</name>
</gene>
<feature type="region of interest" description="Disordered" evidence="1">
    <location>
        <begin position="941"/>
        <end position="968"/>
    </location>
</feature>
<dbReference type="Pfam" id="PF12013">
    <property type="entry name" value="OrsD"/>
    <property type="match status" value="1"/>
</dbReference>
<dbReference type="STRING" id="1111077.M1WAD4"/>
<protein>
    <submittedName>
        <fullName evidence="2">Uncharacterized protein</fullName>
    </submittedName>
</protein>
<dbReference type="InterPro" id="IPR022698">
    <property type="entry name" value="OrsD"/>
</dbReference>
<dbReference type="Proteomes" id="UP000016801">
    <property type="component" value="Unassembled WGS sequence"/>
</dbReference>
<dbReference type="OrthoDB" id="4952953at2759"/>
<evidence type="ECO:0000313" key="2">
    <source>
        <dbReference type="EMBL" id="CCE32960.1"/>
    </source>
</evidence>
<dbReference type="EMBL" id="CAGA01000049">
    <property type="protein sequence ID" value="CCE32960.1"/>
    <property type="molecule type" value="Genomic_DNA"/>
</dbReference>
<comment type="caution">
    <text evidence="2">The sequence shown here is derived from an EMBL/GenBank/DDBJ whole genome shotgun (WGS) entry which is preliminary data.</text>
</comment>
<evidence type="ECO:0000313" key="3">
    <source>
        <dbReference type="Proteomes" id="UP000016801"/>
    </source>
</evidence>
<name>M1WAD4_CLAP2</name>
<feature type="compositionally biased region" description="Basic and acidic residues" evidence="1">
    <location>
        <begin position="949"/>
        <end position="958"/>
    </location>
</feature>